<reference evidence="3 4" key="1">
    <citation type="submission" date="2022-05" db="EMBL/GenBank/DDBJ databases">
        <title>Luteimonas sp. SX5, whole genome shotgun sequencing project.</title>
        <authorList>
            <person name="Zhao G."/>
            <person name="Shen L."/>
        </authorList>
    </citation>
    <scope>NUCLEOTIDE SEQUENCE [LARGE SCALE GENOMIC DNA]</scope>
    <source>
        <strain evidence="3 4">SX5</strain>
    </source>
</reference>
<keyword evidence="1" id="KW-0732">Signal</keyword>
<dbReference type="SUPFAM" id="SSF103515">
    <property type="entry name" value="Autotransporter"/>
    <property type="match status" value="1"/>
</dbReference>
<keyword evidence="4" id="KW-1185">Reference proteome</keyword>
<feature type="domain" description="Autotransporter" evidence="2">
    <location>
        <begin position="3571"/>
        <end position="3856"/>
    </location>
</feature>
<protein>
    <submittedName>
        <fullName evidence="3">Autotransporter-associated beta strand repeat-containing protein</fullName>
    </submittedName>
</protein>
<accession>A0ABT0MLS8</accession>
<name>A0ABT0MLS8_9GAMM</name>
<dbReference type="PROSITE" id="PS51208">
    <property type="entry name" value="AUTOTRANSPORTER"/>
    <property type="match status" value="1"/>
</dbReference>
<proteinExistence type="predicted"/>
<dbReference type="InterPro" id="IPR024973">
    <property type="entry name" value="ESPR"/>
</dbReference>
<evidence type="ECO:0000313" key="4">
    <source>
        <dbReference type="Proteomes" id="UP001431217"/>
    </source>
</evidence>
<dbReference type="NCBIfam" id="TIGR02601">
    <property type="entry name" value="autotrns_rpt"/>
    <property type="match status" value="13"/>
</dbReference>
<dbReference type="InterPro" id="IPR036709">
    <property type="entry name" value="Autotransporte_beta_dom_sf"/>
</dbReference>
<dbReference type="EMBL" id="JAMBEP010000004">
    <property type="protein sequence ID" value="MCL1635850.1"/>
    <property type="molecule type" value="Genomic_DNA"/>
</dbReference>
<dbReference type="Pfam" id="PF13018">
    <property type="entry name" value="ESPR"/>
    <property type="match status" value="1"/>
</dbReference>
<dbReference type="RefSeq" id="WP_249475773.1">
    <property type="nucleotide sequence ID" value="NZ_JAMBEP010000004.1"/>
</dbReference>
<dbReference type="SUPFAM" id="SSF51126">
    <property type="entry name" value="Pectin lyase-like"/>
    <property type="match status" value="6"/>
</dbReference>
<evidence type="ECO:0000313" key="3">
    <source>
        <dbReference type="EMBL" id="MCL1635850.1"/>
    </source>
</evidence>
<evidence type="ECO:0000256" key="1">
    <source>
        <dbReference type="ARBA" id="ARBA00022729"/>
    </source>
</evidence>
<gene>
    <name evidence="3" type="ORF">M2650_14565</name>
</gene>
<dbReference type="InterPro" id="IPR005546">
    <property type="entry name" value="Autotransporte_beta"/>
</dbReference>
<dbReference type="InterPro" id="IPR013425">
    <property type="entry name" value="Autotrns_rpt"/>
</dbReference>
<evidence type="ECO:0000259" key="2">
    <source>
        <dbReference type="PROSITE" id="PS51208"/>
    </source>
</evidence>
<dbReference type="Proteomes" id="UP001431217">
    <property type="component" value="Unassembled WGS sequence"/>
</dbReference>
<dbReference type="Pfam" id="PF12951">
    <property type="entry name" value="PATR"/>
    <property type="match status" value="16"/>
</dbReference>
<dbReference type="Gene3D" id="2.160.20.160">
    <property type="match status" value="3"/>
</dbReference>
<dbReference type="InterPro" id="IPR011050">
    <property type="entry name" value="Pectin_lyase_fold/virulence"/>
</dbReference>
<sequence length="3856" mass="374821">MNRIFRIIWSHAQSALIVVSELATKRSKRSGGAEVDERVAASLLMLDRDTTEGSPPATAWPLRVGIVLALLALCAPAQAADRWWDPNGTAIGLGGAGTWNTSNAFWSINNDGVSGPFSPWNNAALDDAFFAGTAGAVTLGGPITVHNITFQTNGYTITGGTLTFSGVDPTISVTTGAATISSLINGTSGLTKAGGGTLTLSNNNSFAGGVTVNGGTLSLSGNNSFGSAPTVISGGLNLLGTNSFVGDINVNGSLFASGAAALGDAGNNITISGGSLNIGTTGGSLAGRTVTLSGVGRVGIAGAGIGGAHFTGTGGLTVSAGVNLTDDTNNYTGSTAFNGAGGSTFTSIGNLGEASSLGAPTTVTDGTIGISNPSGTTGTRTVSYVGDGDVSNRNWILTANGYRGAGLTNSGTGTLTLTGAISVNRTALANTPSFTAQTADLELLGVISGNDVAFNANAGRVLRLGDANTFASGSIGGAGKVEAATLANVGVASSLGTGGGTNVSGTLSYVGAGASTNRSWGLSGTLSNDGTGMLTLSGGMGISGNATLGGSFTGADNVFSGVISGAGNLRSGGAGTWALTGANTYTGSTIVDSGVLRAGSAGAFGASTAFVVNGGTLDMNDFDKTLTTLSGSGGTVDLGSATLTMQGATGVTATYAGNIAGSGGLTKLGASTQTLTGASTYTGDTTIGGGVLNLDFSGAGGPASGIISSASTLNMSGGRINVTGAAGENNTQTFDGVFISAGNNTINATSGTGGSLTVNLGAITRTGGLMNFNLPGSGNITTTNTALGGWATVNGTDYAKVVGGNILAFTEADYTDKDNAANWLANEFITDVDGFFGAVNGSVQLGGLRYTAPTSTTVTVQAGETLGVDGTIIVAPSVANTNQVITGGMLTGAIGGTLGVQQNSTGNFTIASQIVDNGGSIGFTKAGTGLVTLANANNSYTGATQVVQGTLSVADIGNGGAASGIGASSADSANLLLEGATLRYTGTGDTSDRGFTFKKSGAITGSGIEVTNAGANLTFGGLVTSPDGANFTKSGAGTLTLANDANDFTGITTVSGGLLSVDTLANGGVVSGIGQSSSASANLVLAGGGLQYTGGTVSTDRGFTLGTGNGTVDVSNGATTLTVSGAVVGGGRLTKNGDGTLVLSGTNTYSGGNTVNRGILRAGSTQAFGAAGGPVNLANTAGVLLDLDGFNNAIGPLSGGGANGGNVTLDAATLTINGDGGNYSGVISGTGGITRAGGGTQTFNGCNNTYTGPTSLQGATVSVDCLANGGIASGIGASGSASTNLVLNSGGLNYTGGTITIDRGFQLAGGTSTIGVTNAATTLEFTGQVIGGGGLNKGGAGTLVLSGTNTSTGNTQISAGVLRAAITNAFGPQGHMTLNNAAGVLLDLDGFDTVVTSLNGGGANGGNISLGDAVLTLSNGGSTYAGAISGTGSLIKNGIGDQALTGCNSSYTGPTVINGGSLTVSCLTDGGVSSSIGASGSAPANLVVNGALRYVGDGDSTNRQFTLGTSGGTIESSGTGTIDFTYNGPVTLAGANTARTLTLTGTNTGDNVFSAQLDDNGTGATSLTKTGTGTWRLTNNDSTYTGVTRINGGVLSVDQMANGGLASSIGASSNAAANLVIGNGSTLRYTGAGDTTDRQFTLDTGVTFIESSGTGALQFTNTGAVSLTGTNTARTIALGGTNTGDNTLGGAIGDNGTGRTTLAKNDSGTWILTGNNTFTGNTVINNGNLMIGNGGTTGNAGAGNVIIDSATSTLSLNRSDTFTFGGTLSGPGTLAQIGSGTSVLASAGNSVGATTIGTGTLQVDGGLATSTVGMTGTSALTVNGTVQAPGNTQTALTGDAGEQTITVGAGGTLLASGDLGGGNDTVDLTGTLNTGAGALQLGDGDDTLVLNDGAQILGDGVGTSGGTGTDTLVVDTALGYMLDGSDIDTFDILTKQNSGELVLTGDHDFATGTNLNGGTLDVDGTLETPALVMADGTALNVDGTLEGAGSTPATITGSAGTNAITVGITGTLRANGDLGDGSDSVILAGTLSTGAGTLGLGAGDDVLTLQDGSFIEGGGVDAGAGSNDRLVLDNALAMVFDGGQTAGFETLLKQNTGTASMIGSQSFSGGTAIDGGTLDVDGTLQTPTVALADGTTLNVDGTVDGGAGTTAAIAGSAGDNMIAVGVGGTLLANGDLGTGNDLLDVAGTLDTGAGVFALGDGDDTLTIHENTNIIGTVSAGAGNDTFDTHIDTVADLGAVQGFETLSKTGTGVLNINGPMSSDFTAVEVSEGILNVTAAGDVVPAPGGTLDTTVASGAALNVDGSYGCGAGNDAMTVAGTVSGTGTIDLCGGDDTLTLQDGAVLDNAIGGGLGAGDTLVIDNAGAFAFDAGNTSGFELLRKDNAGTATLTGSQNFIGGTTIAGGTLDVDGTLETPTIVLADGTELNVDGTVHAAGPTPAMITGSTGVNTVTVGATGALLATGDLGTGNDTLDVIGTLNTGGGVFALGDGDDNFVVHDGSVVLGTVDGGAGLDTRTYDINTSADLGALMNFEGVTKTGAGVLNIAGPGATDLQEVEVLGGTLNIGAGGSVVATAGSTLDAVVAGGATLNVDGSFGCGAGNDSMTVSGTVSGSGTIDLCDGDDTLTLNDGAALATAVSGGAGSSDTVLLNNAGALAFDASSTTDFEILQKDNTGIAALTGTLSFVGGTTVNGGVLDVDGTLETPTVALADDAVLNVDGTVQAAGGTAAAITGSAGTNTISVTGTLLATGDLGDGNDVLDVAGTLDTMGGTFALGDGDDTLTIHDGTAIIGTVTAGAGNDTFNADIATSADLGAVQAFETLSKTGVGVLNVNGPTSSDFNTVNVLAGTLNVAAGGSVTAQTTTVAAGSTLLVGGSYSGTTGDDFLDVAGTLDMGGGAFLLGDGDDNFVVHDGTVVLGTVDGGAGLDTRAYDINTVADLGALANFEAVTKTGTGVLNINGPGATDLQEVSVLGGTLNVGPGGSVVATAGSALNTLVATGATLNVEGSYGCGDGNDTMAVSGTVSGSGTIDLCGGEDVLTLNDGAALNNVISGGGHGTGDTVVLNNADALSFDAGNTINFEFLQKDNTGEAILTGTQSFVGGATVNGGVLTVDGTLETPTVALADDTVLNIDGALQAIGGAATGISGSAGANTVTVSEGGTLLATGDLGDGNDVLDVAGTLDTAGGTFVLGDGDDTLTIHDNTNIVGTVVAGAGNDTFNADIATQADLGAVQDFETLSKTGVGVLNINGPMSSDFATVNVLGGALNVTAGGSVMAQTTTVAAGATLDVQGRFTGTEGNDRFTSTGTVRGALAFGGGDDSVDFLGGDLSGLAGLDGGAGGGDRLSFHGMSLDNDVLTPATGWERVDLLEGSELALNAPLNLSGGLLSIDATSELIASAGASLTGNLANSGLIAVGSARFGVNGNYTGGGALALTVSPAGLTSGGLDISGDVVGTTAIAFDSDGTQAPPQSASILVISSPNDDPATAGGFTPADSADGTVRLSGSVFPWSFGQQADGWYLNAETDVVLPEIGGYALLPSIGQAGILENNRLLSQRLSGIRGDQPRCDQNEDDTRAYWKLAGDCHGFWMAATASELEMGADPGFAFSGDSVGVYVGADVLLQDRETRTFRGGLYAGFQRGNYWATGANSTGLQGIGQANVRTDTPTFGMYGSVNWREGSYLDTTLVAQIPEATIAVAGGFKEEILGNSLTLSTQVGRRFRLDNGWTLEPQAQLSASAVHWQNKTDASGKQLAIDDGLLGKARVAVRAEKVFETEGGARIRPWATLGMQDTIGESENALVVASPGLGADAAAFPNHELGLTATLDLGVEAEFNESVSLFGVLSYDKSIEGTDAEQRQANMGVRIRW</sequence>
<comment type="caution">
    <text evidence="3">The sequence shown here is derived from an EMBL/GenBank/DDBJ whole genome shotgun (WGS) entry which is preliminary data.</text>
</comment>
<organism evidence="3 4">
    <name type="scientific">Luteimonas galliterrae</name>
    <dbReference type="NCBI Taxonomy" id="2940486"/>
    <lineage>
        <taxon>Bacteria</taxon>
        <taxon>Pseudomonadati</taxon>
        <taxon>Pseudomonadota</taxon>
        <taxon>Gammaproteobacteria</taxon>
        <taxon>Lysobacterales</taxon>
        <taxon>Lysobacteraceae</taxon>
        <taxon>Luteimonas</taxon>
    </lineage>
</organism>
<dbReference type="SMART" id="SM00869">
    <property type="entry name" value="Autotransporter"/>
    <property type="match status" value="1"/>
</dbReference>